<dbReference type="InterPro" id="IPR006675">
    <property type="entry name" value="HDIG_dom"/>
</dbReference>
<dbReference type="PANTHER" id="PTHR45228">
    <property type="entry name" value="CYCLIC DI-GMP PHOSPHODIESTERASE TM_0186-RELATED"/>
    <property type="match status" value="1"/>
</dbReference>
<dbReference type="InterPro" id="IPR052020">
    <property type="entry name" value="Cyclic_di-GMP/3'3'-cGAMP_PDE"/>
</dbReference>
<dbReference type="Proteomes" id="UP000652427">
    <property type="component" value="Unassembled WGS sequence"/>
</dbReference>
<organism evidence="2 3">
    <name type="scientific">Parasphingorhabdus flavimaris</name>
    <dbReference type="NCBI Taxonomy" id="266812"/>
    <lineage>
        <taxon>Bacteria</taxon>
        <taxon>Pseudomonadati</taxon>
        <taxon>Pseudomonadota</taxon>
        <taxon>Alphaproteobacteria</taxon>
        <taxon>Sphingomonadales</taxon>
        <taxon>Sphingomonadaceae</taxon>
        <taxon>Parasphingorhabdus</taxon>
    </lineage>
</organism>
<evidence type="ECO:0000313" key="2">
    <source>
        <dbReference type="EMBL" id="NVD26981.1"/>
    </source>
</evidence>
<dbReference type="Gene3D" id="1.10.3210.10">
    <property type="entry name" value="Hypothetical protein af1432"/>
    <property type="match status" value="3"/>
</dbReference>
<evidence type="ECO:0000259" key="1">
    <source>
        <dbReference type="PROSITE" id="PS51832"/>
    </source>
</evidence>
<evidence type="ECO:0000313" key="3">
    <source>
        <dbReference type="Proteomes" id="UP000652427"/>
    </source>
</evidence>
<dbReference type="SUPFAM" id="SSF109604">
    <property type="entry name" value="HD-domain/PDEase-like"/>
    <property type="match status" value="2"/>
</dbReference>
<dbReference type="RefSeq" id="WP_176278480.1">
    <property type="nucleotide sequence ID" value="NZ_JABWMH010000001.1"/>
</dbReference>
<dbReference type="Pfam" id="PF13487">
    <property type="entry name" value="HD_5"/>
    <property type="match status" value="2"/>
</dbReference>
<dbReference type="PROSITE" id="PS51832">
    <property type="entry name" value="HD_GYP"/>
    <property type="match status" value="1"/>
</dbReference>
<dbReference type="CDD" id="cd00077">
    <property type="entry name" value="HDc"/>
    <property type="match status" value="1"/>
</dbReference>
<protein>
    <submittedName>
        <fullName evidence="2">HD domain-containing protein</fullName>
    </submittedName>
</protein>
<reference evidence="2 3" key="1">
    <citation type="submission" date="2020-06" db="EMBL/GenBank/DDBJ databases">
        <authorList>
            <person name="Kim S.-J."/>
            <person name="Park S.-J."/>
        </authorList>
    </citation>
    <scope>NUCLEOTIDE SEQUENCE [LARGE SCALE GENOMIC DNA]</scope>
    <source>
        <strain evidence="2 3">SW-151</strain>
    </source>
</reference>
<feature type="domain" description="HD-GYP" evidence="1">
    <location>
        <begin position="270"/>
        <end position="459"/>
    </location>
</feature>
<dbReference type="EMBL" id="JABWMH010000001">
    <property type="protein sequence ID" value="NVD26981.1"/>
    <property type="molecule type" value="Genomic_DNA"/>
</dbReference>
<dbReference type="NCBIfam" id="TIGR00277">
    <property type="entry name" value="HDIG"/>
    <property type="match status" value="1"/>
</dbReference>
<name>A0ABX2N037_9SPHN</name>
<dbReference type="PANTHER" id="PTHR45228:SF5">
    <property type="entry name" value="CYCLIC DI-GMP PHOSPHODIESTERASE VC_1348-RELATED"/>
    <property type="match status" value="1"/>
</dbReference>
<proteinExistence type="predicted"/>
<dbReference type="InterPro" id="IPR003607">
    <property type="entry name" value="HD/PDEase_dom"/>
</dbReference>
<comment type="caution">
    <text evidence="2">The sequence shown here is derived from an EMBL/GenBank/DDBJ whole genome shotgun (WGS) entry which is preliminary data.</text>
</comment>
<dbReference type="SMART" id="SM00471">
    <property type="entry name" value="HDc"/>
    <property type="match status" value="1"/>
</dbReference>
<keyword evidence="3" id="KW-1185">Reference proteome</keyword>
<dbReference type="InterPro" id="IPR037522">
    <property type="entry name" value="HD_GYP_dom"/>
</dbReference>
<accession>A0ABX2N037</accession>
<sequence length="459" mass="49739">MFQSKHVFFEASQGSGQSRLSEILGAFSYALDLTEGQPAGHSIRACWIGTQVAMALGMNGEELRDIYYAVLLKDLGCSANAARVSEMFAGDDRELKHDFKLIGPQPEDFGDFIASGVGVGATPAVREQALCNLVQNGGEIMTDIMATRCSRGADIARQLRFSEDVAQAIAHLDEHWDGSGLPLGIAGRDIHLGGRIALLAQVADVFYSARGKDAALAEVRNRAGSWLDPELCAIFEKLSGASGFWEELALDDLPEQLWALEPAAQYVTVDEDYLDDISFAFGRVIDAKSPYTAGHSERVGMIADKIAEHLAMDEQGRRVLRRAAILHDVGKLGVSSAILEKPGKLDAEEWQIMQSHAAHTTNILGQIGVMSDMAMIAGSHHERLDGKGYPLGLDERSIAMESRIITVADIYDALTTDRPYRKAMSTEKAMAILQSEVGVAVDPRCFEALQFVVAGGLLE</sequence>
<gene>
    <name evidence="2" type="ORF">HUO14_03545</name>
</gene>